<keyword evidence="14" id="KW-0413">Isomerase</keyword>
<gene>
    <name evidence="21" type="ORF">M514_22479</name>
</gene>
<dbReference type="InterPro" id="IPR011993">
    <property type="entry name" value="PH-like_dom_sf"/>
</dbReference>
<dbReference type="GO" id="GO:0005829">
    <property type="term" value="C:cytosol"/>
    <property type="evidence" value="ECO:0007669"/>
    <property type="project" value="TreeGrafter"/>
</dbReference>
<feature type="region of interest" description="Disordered" evidence="17">
    <location>
        <begin position="1807"/>
        <end position="1827"/>
    </location>
</feature>
<dbReference type="GO" id="GO:0000287">
    <property type="term" value="F:magnesium ion binding"/>
    <property type="evidence" value="ECO:0007669"/>
    <property type="project" value="InterPro"/>
</dbReference>
<dbReference type="PROSITE" id="PS50178">
    <property type="entry name" value="ZF_FYVE"/>
    <property type="match status" value="1"/>
</dbReference>
<dbReference type="CDD" id="cd17935">
    <property type="entry name" value="EEXXQc_AQR"/>
    <property type="match status" value="1"/>
</dbReference>
<dbReference type="FunFam" id="3.40.50.300:FF:003210">
    <property type="entry name" value="RNA helicase aquarius"/>
    <property type="match status" value="1"/>
</dbReference>
<keyword evidence="7" id="KW-0597">Phosphoprotein</keyword>
<evidence type="ECO:0000256" key="9">
    <source>
        <dbReference type="ARBA" id="ARBA00022723"/>
    </source>
</evidence>
<proteinExistence type="inferred from homology"/>
<evidence type="ECO:0000256" key="12">
    <source>
        <dbReference type="ARBA" id="ARBA00022842"/>
    </source>
</evidence>
<dbReference type="InterPro" id="IPR048966">
    <property type="entry name" value="Aquarius_b-barrel"/>
</dbReference>
<dbReference type="PROSITE" id="PS00710">
    <property type="entry name" value="PGM_PMM"/>
    <property type="match status" value="1"/>
</dbReference>
<evidence type="ECO:0000256" key="14">
    <source>
        <dbReference type="ARBA" id="ARBA00023235"/>
    </source>
</evidence>
<dbReference type="InterPro" id="IPR035899">
    <property type="entry name" value="DBL_dom_sf"/>
</dbReference>
<dbReference type="PROSITE" id="PS50003">
    <property type="entry name" value="PH_DOMAIN"/>
    <property type="match status" value="1"/>
</dbReference>
<dbReference type="Pfam" id="PF13086">
    <property type="entry name" value="AAA_11"/>
    <property type="match status" value="1"/>
</dbReference>
<evidence type="ECO:0000259" key="18">
    <source>
        <dbReference type="PROSITE" id="PS50003"/>
    </source>
</evidence>
<dbReference type="InterPro" id="IPR048967">
    <property type="entry name" value="Aquarius_insert"/>
</dbReference>
<dbReference type="Pfam" id="PF21143">
    <property type="entry name" value="Aquarius_N_2nd"/>
    <property type="match status" value="1"/>
</dbReference>
<dbReference type="InterPro" id="IPR000306">
    <property type="entry name" value="Znf_FYVE"/>
</dbReference>
<dbReference type="SMART" id="SM00064">
    <property type="entry name" value="FYVE"/>
    <property type="match status" value="1"/>
</dbReference>
<dbReference type="Gene3D" id="3.30.40.10">
    <property type="entry name" value="Zinc/RING finger domain, C3HC4 (zinc finger)"/>
    <property type="match status" value="1"/>
</dbReference>
<dbReference type="Gene3D" id="2.160.10.10">
    <property type="entry name" value="Hexapeptide repeat proteins"/>
    <property type="match status" value="1"/>
</dbReference>
<dbReference type="PANTHER" id="PTHR22573:SF2">
    <property type="entry name" value="PHOSPHOGLUCOMUTASE"/>
    <property type="match status" value="1"/>
</dbReference>
<dbReference type="InterPro" id="IPR017455">
    <property type="entry name" value="Znf_FYVE-rel"/>
</dbReference>
<dbReference type="InterPro" id="IPR041679">
    <property type="entry name" value="DNA2/NAM7-like_C"/>
</dbReference>
<evidence type="ECO:0000256" key="13">
    <source>
        <dbReference type="ARBA" id="ARBA00023212"/>
    </source>
</evidence>
<keyword evidence="8" id="KW-0808">Transferase</keyword>
<dbReference type="Pfam" id="PF02880">
    <property type="entry name" value="PGM_PMM_III"/>
    <property type="match status" value="1"/>
</dbReference>
<evidence type="ECO:0000256" key="15">
    <source>
        <dbReference type="ARBA" id="ARBA00065107"/>
    </source>
</evidence>
<dbReference type="FunFam" id="3.40.120.10:FF:000004">
    <property type="entry name" value="Phosphoglucomutase 5"/>
    <property type="match status" value="1"/>
</dbReference>
<dbReference type="GO" id="GO:0005856">
    <property type="term" value="C:cytoskeleton"/>
    <property type="evidence" value="ECO:0007669"/>
    <property type="project" value="UniProtKB-SubCell"/>
</dbReference>
<dbReference type="GO" id="GO:0009298">
    <property type="term" value="P:GDP-mannose biosynthetic process"/>
    <property type="evidence" value="ECO:0007669"/>
    <property type="project" value="UniProtKB-UniPathway"/>
</dbReference>
<dbReference type="SUPFAM" id="SSF52540">
    <property type="entry name" value="P-loop containing nucleoside triphosphate hydrolases"/>
    <property type="match status" value="1"/>
</dbReference>
<comment type="similarity">
    <text evidence="6">Belongs to the phosphohexose mutase family.</text>
</comment>
<dbReference type="NCBIfam" id="NF005737">
    <property type="entry name" value="PRK07564.1-1"/>
    <property type="match status" value="1"/>
</dbReference>
<dbReference type="EMBL" id="KL367540">
    <property type="protein sequence ID" value="KFD65319.1"/>
    <property type="molecule type" value="Genomic_DNA"/>
</dbReference>
<evidence type="ECO:0000256" key="6">
    <source>
        <dbReference type="ARBA" id="ARBA00010231"/>
    </source>
</evidence>
<evidence type="ECO:0000256" key="17">
    <source>
        <dbReference type="SAM" id="MobiDB-lite"/>
    </source>
</evidence>
<dbReference type="SUPFAM" id="SSF53738">
    <property type="entry name" value="Phosphoglucomutase, first 3 domains"/>
    <property type="match status" value="3"/>
</dbReference>
<dbReference type="InterPro" id="IPR011011">
    <property type="entry name" value="Znf_FYVE_PHD"/>
</dbReference>
<feature type="domain" description="FYVE-type" evidence="20">
    <location>
        <begin position="2289"/>
        <end position="2347"/>
    </location>
</feature>
<dbReference type="InterPro" id="IPR056729">
    <property type="entry name" value="GMPPB_C"/>
</dbReference>
<dbReference type="CDD" id="cd18808">
    <property type="entry name" value="SF1_C_Upf1"/>
    <property type="match status" value="1"/>
</dbReference>
<evidence type="ECO:0000256" key="2">
    <source>
        <dbReference type="ARBA" id="ARBA00001946"/>
    </source>
</evidence>
<dbReference type="InterPro" id="IPR005835">
    <property type="entry name" value="NTP_transferase_dom"/>
</dbReference>
<feature type="compositionally biased region" description="Polar residues" evidence="17">
    <location>
        <begin position="1859"/>
        <end position="1891"/>
    </location>
</feature>
<dbReference type="Pfam" id="PF21144">
    <property type="entry name" value="Aquarius_N_3rd"/>
    <property type="match status" value="1"/>
</dbReference>
<evidence type="ECO:0000256" key="1">
    <source>
        <dbReference type="ARBA" id="ARBA00000443"/>
    </source>
</evidence>
<dbReference type="SUPFAM" id="SSF53448">
    <property type="entry name" value="Nucleotide-diphospho-sugar transferases"/>
    <property type="match status" value="1"/>
</dbReference>
<dbReference type="Gene3D" id="2.30.29.30">
    <property type="entry name" value="Pleckstrin-homology domain (PH domain)/Phosphotyrosine-binding domain (PTB)"/>
    <property type="match status" value="2"/>
</dbReference>
<reference evidence="21" key="1">
    <citation type="journal article" date="2014" name="Nat. Genet.">
        <title>Genome and transcriptome of the porcine whipworm Trichuris suis.</title>
        <authorList>
            <person name="Jex A.R."/>
            <person name="Nejsum P."/>
            <person name="Schwarz E.M."/>
            <person name="Hu L."/>
            <person name="Young N.D."/>
            <person name="Hall R.S."/>
            <person name="Korhonen P.K."/>
            <person name="Liao S."/>
            <person name="Thamsborg S."/>
            <person name="Xia J."/>
            <person name="Xu P."/>
            <person name="Wang S."/>
            <person name="Scheerlinck J.P."/>
            <person name="Hofmann A."/>
            <person name="Sternberg P.W."/>
            <person name="Wang J."/>
            <person name="Gasser R.B."/>
        </authorList>
    </citation>
    <scope>NUCLEOTIDE SEQUENCE [LARGE SCALE GENOMIC DNA]</scope>
    <source>
        <strain evidence="21">DCEP-RM93F</strain>
    </source>
</reference>
<dbReference type="SUPFAM" id="SSF55957">
    <property type="entry name" value="Phosphoglucomutase, C-terminal domain"/>
    <property type="match status" value="1"/>
</dbReference>
<dbReference type="InterPro" id="IPR036900">
    <property type="entry name" value="A-D-PHexomutase_C_sf"/>
</dbReference>
<feature type="domain" description="PH" evidence="18">
    <location>
        <begin position="2153"/>
        <end position="2250"/>
    </location>
</feature>
<evidence type="ECO:0000256" key="16">
    <source>
        <dbReference type="PROSITE-ProRule" id="PRU00091"/>
    </source>
</evidence>
<evidence type="ECO:0000313" key="21">
    <source>
        <dbReference type="EMBL" id="KFD65319.1"/>
    </source>
</evidence>
<dbReference type="InterPro" id="IPR041677">
    <property type="entry name" value="DNA2/NAM7_AAA_11"/>
</dbReference>
<comment type="cofactor">
    <cofactor evidence="2">
        <name>Mg(2+)</name>
        <dbReference type="ChEBI" id="CHEBI:18420"/>
    </cofactor>
</comment>
<dbReference type="Proteomes" id="UP000030758">
    <property type="component" value="Unassembled WGS sequence"/>
</dbReference>
<keyword evidence="12" id="KW-0460">Magnesium</keyword>
<feature type="domain" description="DH" evidence="19">
    <location>
        <begin position="1936"/>
        <end position="2124"/>
    </location>
</feature>
<organism evidence="21">
    <name type="scientific">Trichuris suis</name>
    <name type="common">pig whipworm</name>
    <dbReference type="NCBI Taxonomy" id="68888"/>
    <lineage>
        <taxon>Eukaryota</taxon>
        <taxon>Metazoa</taxon>
        <taxon>Ecdysozoa</taxon>
        <taxon>Nematoda</taxon>
        <taxon>Enoplea</taxon>
        <taxon>Dorylaimia</taxon>
        <taxon>Trichinellida</taxon>
        <taxon>Trichuridae</taxon>
        <taxon>Trichuris</taxon>
    </lineage>
</organism>
<dbReference type="PRINTS" id="PR00509">
    <property type="entry name" value="PGMPMM"/>
</dbReference>
<dbReference type="GO" id="GO:0005975">
    <property type="term" value="P:carbohydrate metabolic process"/>
    <property type="evidence" value="ECO:0007669"/>
    <property type="project" value="InterPro"/>
</dbReference>
<dbReference type="Gene3D" id="1.20.900.10">
    <property type="entry name" value="Dbl homology (DH) domain"/>
    <property type="match status" value="1"/>
</dbReference>
<sequence length="3140" mass="355644">MPEKKARSIPTVQQLVEDKLIKVASQYWAPFTSDHAAFKPEVVADIYCNEILRKGFAPRQIMLLEFSQYLERFLWPNYEAEFSSVEHLLSILVMVNEKFRDRTPVWQIFASRPEQFAKMFKKVMNVALDHATLTLPERTVVIVFLGHCFNSVEIDSVRALIQKLVSLPSWVSLPAEIRNALLSKNAKLKKIWRAVEKHDSKMSEDERKDAYYHRTFLFRLLKTFVNVLNSIPSEGRCDLAAVRYCERFLEFLIDLNSLLPIRRFFNAILQANHIVTSCYLSNLFKREEGKLFRQLLEMLKFYCRFEIDDLTGEALTRKQMMDLHMQKLANLQNIAFNHFRDELKEFYLRNISCVDSRESILKYFSSLDVQKLIHLLQMLHLIEADWSKQKMSVEDKAFYLEVLVTNHEKYPSQLESINNMPLYPTEEIIWDENVVPDEYYGGEECLALNKLGLQFLTMYDYLLRNFNLFRLESTYQIRKDIEDALFRLKPWKHETDESLVLGGWARMALPITNFSVVEVGKPNVGENCPSIVRADVQLTLNLRPDIRSEWLNLRKHDVCFLVTVRPSAPVGTKYDVRQPFKDQIPVVYVRGCEIEGMLGPDGKLIEEYAANDSSISFSTNIRTFRVWLDCNQYRDDLQKQAANGGEDIYGTFNVIIRRKPKENNFKAVLDTIRQLMNSSCVVPDWLHDILLGYGDPTAAHYSKMSKQRATLDFDDTFVSFDHVKDSFADYQCVLDCPEDQNPVPPFKLDITEGPPKQVTVIPYVVSPRGPYPTSRRKFNTVRFTPAQVEAIRSGMQPGLTLIVGPPGTGKTDVAAQIINNLYHNWPEQRTLVVTHSNQALNHLFEKIMALDIDERHLLRLGKFFPSIFVPAGCQRSVLGHGEEELATEKDFSKYGRVNYVLAQRLRLLKEVERLQHSLDVPGDVAYTCETARYFFVYQVTSRWADFLTKLSRSDRTADSVASLFPFARFFDNLPPEQPLFKGNSYEEDMEMAEACWRYICNVFDELDEFRSFELLRGGRDRVEYLVIREAKVIAMTCTHAALRRKELVQIAFHYDNVLMEEAAQILEIETFIPLLLQETKDGHNRLKRWILIGDHHQLPPVIKNQAFQKYSNMEQSLFARLVRLGVPRVNLDMQGRARPSLAALYSWRYPRLDNLPHIVQRVEYQLANPGFLYEYQLIDVGDYNGVGESAPTPHFYQNLAEAEYAVAIFMYMRMLGYPAERISILTTYNGQKHLIKDIVRRRCGDNPLLGSPSKITTVDKYQGQQNDYIILSLVRSQAVGHIRDLRRLVVAMSRAKLGLYILARVSLFRNCFELTPVFGMLCQRPQNLILVPTEVFASQPLRKANDLSNVASTVEIKSMPDMVSFVYEYYTANVETLRQEWAAANGSQASNVKCAMMRETVLICVRNGFIRLFELLAGAAPDRMKALILVGGYGTRLRPLTLTRPKPIVEFCNKPMMLHQIEALAKAGVDHVILAVNYRGEMMEKEIKKEEATLGIKIDVSVEDEPLDTAGPIALARHLIETSSEPFFVLNSDVICDFPFVDIIKYHREHGREGTIVVTRVDEPSKYGVVVFDESGVVEKFVEKPQEYVGNKINAGIYLLNTSCLDRISLRPTSIEKEIFPAMAADGELCAFVLPGFWMDVGQPRDFIRGSALYLEHIRTTKPELLAHGSQFHGNVLMDRTAKVGSLCRIGPNVVIGPGVEIRDGVCLKHTTILANTTIDSHSWINNSIIGWKCCIGRWVRMENVSVLGEDVIVNDEVYINGAKVLPHKGISENVPEPYIIIMHSSIPPPVPPKPKNLVKYSQSSVGPVRAVRPAPPPPTPSKPLRPVCTNSISQAESTLTNVMVRSPSVPSEFDHHTTNGSKRLSLSTESQANSSPRRASATVFTNSTPEVVQSSRRYALPGHESYLSERSSGVYSGSESSDIDEYEIQERSADKLFRVAQEMCNTERAYVETLRALSVDFPNFIRQRALADHRVMTQPDVAGELSRHLDALRKLHQEISLQLQARLDHWSEKQLITDVLLKVGHFLKMSRMFLQQKGELSSIILNACRQYPEFASALKSFEEDRFNGLLLVHQLDCVHQRICRYPLLLNTYLKYLPKQSDEYPIAVEAKALLENVALEIENGLVEGDNMRKMYQIQRRMQSDYEIIQPGRKLFKEGEIMKHSRKEIHPRFLLLFSDVLLYCAPVVPGSSMLRIRNELPLYTLDEPVLPDNDATSLEFHLRSQRRSIILLCKTTAERDQWVQAIRAAIDHANGRSGYRDVGCDSMSSGETASDPLHEIGRKAPPWVPDDRVTMCQHCSSLFTTIRRRHHCRGCGKVICRRCIGKAPLEYTDLSVEIVCPDCFDVLVARSFGEDDSTPGRYNSVESLKCGNFLPPRSRCVVEQSGACQRRALSNDQAKLGGSCIKKGYLWLQKKRDWKKHWCLLGSDAVIEFYGASEDKVAKMTVVLLSYEVHKIVGVQGEADVLKMTHKNQVLTSGSQLLQLLLKANNNEATDGLVQAAIVFKMARESVGIGRAPQSDTLRPRHPESTMDLLRCIYYSPFHWSLVKSVSMFIVGIAIARSLGGQRPGTSGLRKPVTTYMQPNYTENFIQCILDAGLGEKKKGAKIVVGGDGRYLSDQVLEKIFKIAAANGVAHILIGKKGLMTTPSVSLAIREFKADGGIILTASHNPGGPKGDFGIKFNGSNGGPAVESVTDKIYQMSTRISEYHQCPDLKIAYDTIGRQEVKVDNVGTMAVEVFDSVSQYADRMEQMFDFRLLKSLFSGQLTGKPFRVLIDSLHGVTGPYVVAIYHERLGAPIENFRHHNTLPDFGGCHPDPNLTYAAGLVTEMQKGLHDFGAAFDGDGDRNMIIGEKGFFVTPSDSLAILACHADSFPYFKSTGGVKGYARSMPTAAAVDRVAKKFNRECFEVPTGWKFFGNLMDAGRLSLCGEESFGTGCDYIREKDGIWSSLAWLTVLATCKMSVGDIVRKHWSTFGRNAFTRYDYENCDGAACKAMMEMLEKTILDAGFVGKTFTKGGRTFTVSKADNFAYTDPIDHSISKNQGLRICFTDNSRLVYRLSGTGSAGATVRIYVDSYEEKVERQTLPSSELLKPLIELALDLCEIKNRLVYSSFAQNAFLTYGQVELIFQISNWCCRQLSIRSC</sequence>
<dbReference type="SUPFAM" id="SSF50729">
    <property type="entry name" value="PH domain-like"/>
    <property type="match status" value="2"/>
</dbReference>
<dbReference type="InterPro" id="IPR000219">
    <property type="entry name" value="DH_dom"/>
</dbReference>
<dbReference type="Gene3D" id="3.40.120.10">
    <property type="entry name" value="Alpha-D-Glucose-1,6-Bisphosphate, subunit A, domain 3"/>
    <property type="match status" value="3"/>
</dbReference>
<dbReference type="Pfam" id="PF02879">
    <property type="entry name" value="PGM_PMM_II"/>
    <property type="match status" value="1"/>
</dbReference>
<dbReference type="InterPro" id="IPR047187">
    <property type="entry name" value="SF1_C_Upf1"/>
</dbReference>
<comment type="subcellular location">
    <subcellularLocation>
        <location evidence="3">Cytoplasm</location>
        <location evidence="3">Cytoskeleton</location>
    </subcellularLocation>
</comment>
<dbReference type="UniPathway" id="UPA00126">
    <property type="reaction ID" value="UER00930"/>
</dbReference>
<evidence type="ECO:0000256" key="10">
    <source>
        <dbReference type="ARBA" id="ARBA00022771"/>
    </source>
</evidence>
<dbReference type="InterPro" id="IPR005845">
    <property type="entry name" value="A-D-PHexomutase_a/b/a-II"/>
</dbReference>
<dbReference type="FunFam" id="3.30.310.50:FF:000002">
    <property type="entry name" value="Phosphoglucomutase 5"/>
    <property type="match status" value="1"/>
</dbReference>
<dbReference type="Gene3D" id="3.30.310.50">
    <property type="entry name" value="Alpha-D-phosphohexomutase, C-terminal domain"/>
    <property type="match status" value="1"/>
</dbReference>
<dbReference type="FunFam" id="3.90.550.10:FF:000013">
    <property type="entry name" value="mannose-1-phosphate guanyltransferase beta"/>
    <property type="match status" value="1"/>
</dbReference>
<dbReference type="InterPro" id="IPR005841">
    <property type="entry name" value="Alpha-D-phosphohexomutase_SF"/>
</dbReference>
<dbReference type="Pfam" id="PF16399">
    <property type="entry name" value="Aquarius_N_1st"/>
    <property type="match status" value="1"/>
</dbReference>
<dbReference type="SMART" id="SM00325">
    <property type="entry name" value="RhoGEF"/>
    <property type="match status" value="1"/>
</dbReference>
<evidence type="ECO:0000256" key="3">
    <source>
        <dbReference type="ARBA" id="ARBA00004245"/>
    </source>
</evidence>
<evidence type="ECO:0000256" key="5">
    <source>
        <dbReference type="ARBA" id="ARBA00007274"/>
    </source>
</evidence>
<dbReference type="InterPro" id="IPR045233">
    <property type="entry name" value="GMPPB_N"/>
</dbReference>
<name>A0A085N773_9BILA</name>
<dbReference type="GO" id="GO:0005525">
    <property type="term" value="F:GTP binding"/>
    <property type="evidence" value="ECO:0007669"/>
    <property type="project" value="InterPro"/>
</dbReference>
<dbReference type="InterPro" id="IPR029044">
    <property type="entry name" value="Nucleotide-diphossugar_trans"/>
</dbReference>
<evidence type="ECO:0000256" key="8">
    <source>
        <dbReference type="ARBA" id="ARBA00022679"/>
    </source>
</evidence>
<dbReference type="FunFam" id="3.40.50.300:FF:002863">
    <property type="entry name" value="Pre-mRNA-splicing factor cwf11"/>
    <property type="match status" value="1"/>
</dbReference>
<evidence type="ECO:0000256" key="7">
    <source>
        <dbReference type="ARBA" id="ARBA00022553"/>
    </source>
</evidence>
<dbReference type="Pfam" id="PF13087">
    <property type="entry name" value="AAA_12"/>
    <property type="match status" value="1"/>
</dbReference>
<dbReference type="GO" id="GO:0004386">
    <property type="term" value="F:helicase activity"/>
    <property type="evidence" value="ECO:0007669"/>
    <property type="project" value="InterPro"/>
</dbReference>
<dbReference type="SMART" id="SM00233">
    <property type="entry name" value="PH"/>
    <property type="match status" value="2"/>
</dbReference>
<dbReference type="PANTHER" id="PTHR22573">
    <property type="entry name" value="PHOSPHOHEXOMUTASE FAMILY MEMBER"/>
    <property type="match status" value="1"/>
</dbReference>
<dbReference type="Pfam" id="PF01363">
    <property type="entry name" value="FYVE"/>
    <property type="match status" value="1"/>
</dbReference>
<dbReference type="GO" id="GO:0004475">
    <property type="term" value="F:mannose-1-phosphate guanylyltransferase (GTP) activity"/>
    <property type="evidence" value="ECO:0007669"/>
    <property type="project" value="InterPro"/>
</dbReference>
<dbReference type="SUPFAM" id="SSF57903">
    <property type="entry name" value="FYVE/PHD zinc finger"/>
    <property type="match status" value="1"/>
</dbReference>
<keyword evidence="11" id="KW-0862">Zinc</keyword>
<dbReference type="Gene3D" id="3.90.550.10">
    <property type="entry name" value="Spore Coat Polysaccharide Biosynthesis Protein SpsA, Chain A"/>
    <property type="match status" value="1"/>
</dbReference>
<comment type="catalytic activity">
    <reaction evidence="1">
        <text>alpha-D-glucose 1-phosphate = alpha-D-glucose 6-phosphate</text>
        <dbReference type="Rhea" id="RHEA:23536"/>
        <dbReference type="ChEBI" id="CHEBI:58225"/>
        <dbReference type="ChEBI" id="CHEBI:58601"/>
        <dbReference type="EC" id="5.4.2.2"/>
    </reaction>
</comment>
<accession>A0A085N773</accession>
<dbReference type="InterPro" id="IPR032174">
    <property type="entry name" value="Aquarius_N"/>
</dbReference>
<evidence type="ECO:0000259" key="20">
    <source>
        <dbReference type="PROSITE" id="PS50178"/>
    </source>
</evidence>
<comment type="similarity">
    <text evidence="5">Belongs to the transferase hexapeptide repeat family.</text>
</comment>
<dbReference type="Pfam" id="PF25087">
    <property type="entry name" value="GMPPB_C"/>
    <property type="match status" value="1"/>
</dbReference>
<comment type="subunit">
    <text evidence="15">Component of the GMPPA-GMPPB mannose-1-phosphate guanylyltransferase complex composed of 4 GMPPA subunits and 8 tag-335/GMPPB subunits; the complex is organized into three layers, a central layer made up of 2 GMPPA dimers sandwiched between two layers each made up of 2 tag-335/GMPPB dimers. Catalytic activity of tag-335/GMPPB is reduced when part of the complex and binding of GDP-alpha-D-Mannose by GMPPA induces allosteric feedback inhibition of tag-335/GMPPB.</text>
</comment>
<dbReference type="InterPro" id="IPR016066">
    <property type="entry name" value="A-D-PHexomutase_CS"/>
</dbReference>
<feature type="region of interest" description="Disordered" evidence="17">
    <location>
        <begin position="1849"/>
        <end position="1891"/>
    </location>
</feature>
<keyword evidence="9" id="KW-0479">Metal-binding</keyword>
<dbReference type="Pfam" id="PF24947">
    <property type="entry name" value="PGM1_C_vert_fung"/>
    <property type="match status" value="1"/>
</dbReference>
<dbReference type="Pfam" id="PF00621">
    <property type="entry name" value="RhoGEF"/>
    <property type="match status" value="1"/>
</dbReference>
<dbReference type="CDD" id="cd06425">
    <property type="entry name" value="M1P_guanylylT_B_like_N"/>
    <property type="match status" value="1"/>
</dbReference>
<keyword evidence="10 16" id="KW-0863">Zinc-finger</keyword>
<evidence type="ECO:0000256" key="11">
    <source>
        <dbReference type="ARBA" id="ARBA00022833"/>
    </source>
</evidence>
<dbReference type="Gene3D" id="3.40.50.300">
    <property type="entry name" value="P-loop containing nucleotide triphosphate hydrolases"/>
    <property type="match status" value="2"/>
</dbReference>
<comment type="pathway">
    <text evidence="4">Nucleotide-sugar biosynthesis; GDP-alpha-D-mannose biosynthesis; GDP-alpha-D-mannose from alpha-D-mannose 1-phosphate (GTP route): step 1/1.</text>
</comment>
<dbReference type="InterPro" id="IPR005846">
    <property type="entry name" value="A-D-PHexomutase_a/b/a-III"/>
</dbReference>
<dbReference type="GO" id="GO:0004614">
    <property type="term" value="F:phosphoglucomutase activity"/>
    <property type="evidence" value="ECO:0007669"/>
    <property type="project" value="UniProtKB-EC"/>
</dbReference>
<dbReference type="InterPro" id="IPR027417">
    <property type="entry name" value="P-loop_NTPase"/>
</dbReference>
<protein>
    <submittedName>
        <fullName evidence="21">Uncharacterized protein</fullName>
    </submittedName>
</protein>
<keyword evidence="13" id="KW-0963">Cytoplasm</keyword>
<dbReference type="Pfam" id="PF00483">
    <property type="entry name" value="NTP_transferase"/>
    <property type="match status" value="1"/>
</dbReference>
<dbReference type="SUPFAM" id="SSF48065">
    <property type="entry name" value="DBL homology domain (DH-domain)"/>
    <property type="match status" value="1"/>
</dbReference>
<feature type="compositionally biased region" description="Pro residues" evidence="17">
    <location>
        <begin position="1814"/>
        <end position="1824"/>
    </location>
</feature>
<dbReference type="Pfam" id="PF02878">
    <property type="entry name" value="PGM_PMM_I"/>
    <property type="match status" value="1"/>
</dbReference>
<dbReference type="InterPro" id="IPR013083">
    <property type="entry name" value="Znf_RING/FYVE/PHD"/>
</dbReference>
<evidence type="ECO:0000259" key="19">
    <source>
        <dbReference type="PROSITE" id="PS50010"/>
    </source>
</evidence>
<dbReference type="GO" id="GO:0005085">
    <property type="term" value="F:guanyl-nucleotide exchange factor activity"/>
    <property type="evidence" value="ECO:0007669"/>
    <property type="project" value="InterPro"/>
</dbReference>
<keyword evidence="13" id="KW-0206">Cytoskeleton</keyword>
<dbReference type="InterPro" id="IPR005844">
    <property type="entry name" value="A-D-PHexomutase_a/b/a-I"/>
</dbReference>
<dbReference type="InterPro" id="IPR001849">
    <property type="entry name" value="PH_domain"/>
</dbReference>
<dbReference type="PROSITE" id="PS50010">
    <property type="entry name" value="DH_2"/>
    <property type="match status" value="1"/>
</dbReference>
<dbReference type="FunFam" id="3.40.120.10:FF:000005">
    <property type="entry name" value="Phosphoglucomutase 5"/>
    <property type="match status" value="1"/>
</dbReference>
<dbReference type="GO" id="GO:0008270">
    <property type="term" value="F:zinc ion binding"/>
    <property type="evidence" value="ECO:0007669"/>
    <property type="project" value="UniProtKB-KW"/>
</dbReference>
<evidence type="ECO:0000256" key="4">
    <source>
        <dbReference type="ARBA" id="ARBA00004823"/>
    </source>
</evidence>
<dbReference type="InterPro" id="IPR045244">
    <property type="entry name" value="PGM"/>
</dbReference>
<dbReference type="InterPro" id="IPR016055">
    <property type="entry name" value="A-D-PHexomutase_a/b/a-I/II/III"/>
</dbReference>